<comment type="caution">
    <text evidence="2">The sequence shown here is derived from an EMBL/GenBank/DDBJ whole genome shotgun (WGS) entry which is preliminary data.</text>
</comment>
<sequence length="137" mass="15832">MLLMAFLDAKDGNKKDMWFIDSRCSNHMCEKKEYFIDFDENFVDTVKLQNNTSLAMTGKGNVKLQEKGLAILFQHDRCKVYHSEKGLIMDTKMVANRMFKLHVVIAPLVCFSTITEAKVWLCHCKYGHLSYNGLKTL</sequence>
<accession>A0A9W7LKU8</accession>
<name>A0A9W7LKU8_HIBTR</name>
<proteinExistence type="predicted"/>
<organism evidence="2 3">
    <name type="scientific">Hibiscus trionum</name>
    <name type="common">Flower of an hour</name>
    <dbReference type="NCBI Taxonomy" id="183268"/>
    <lineage>
        <taxon>Eukaryota</taxon>
        <taxon>Viridiplantae</taxon>
        <taxon>Streptophyta</taxon>
        <taxon>Embryophyta</taxon>
        <taxon>Tracheophyta</taxon>
        <taxon>Spermatophyta</taxon>
        <taxon>Magnoliopsida</taxon>
        <taxon>eudicotyledons</taxon>
        <taxon>Gunneridae</taxon>
        <taxon>Pentapetalae</taxon>
        <taxon>rosids</taxon>
        <taxon>malvids</taxon>
        <taxon>Malvales</taxon>
        <taxon>Malvaceae</taxon>
        <taxon>Malvoideae</taxon>
        <taxon>Hibiscus</taxon>
    </lineage>
</organism>
<evidence type="ECO:0000313" key="2">
    <source>
        <dbReference type="EMBL" id="GMI68029.1"/>
    </source>
</evidence>
<dbReference type="AlphaFoldDB" id="A0A9W7LKU8"/>
<dbReference type="Pfam" id="PF22936">
    <property type="entry name" value="Pol_BBD"/>
    <property type="match status" value="1"/>
</dbReference>
<protein>
    <recommendedName>
        <fullName evidence="1">Retrovirus-related Pol polyprotein from transposon TNT 1-94-like beta-barrel domain-containing protein</fullName>
    </recommendedName>
</protein>
<dbReference type="Proteomes" id="UP001165190">
    <property type="component" value="Unassembled WGS sequence"/>
</dbReference>
<reference evidence="2" key="1">
    <citation type="submission" date="2023-05" db="EMBL/GenBank/DDBJ databases">
        <title>Genome and transcriptome analyses reveal genes involved in the formation of fine ridges on petal epidermal cells in Hibiscus trionum.</title>
        <authorList>
            <person name="Koshimizu S."/>
            <person name="Masuda S."/>
            <person name="Ishii T."/>
            <person name="Shirasu K."/>
            <person name="Hoshino A."/>
            <person name="Arita M."/>
        </authorList>
    </citation>
    <scope>NUCLEOTIDE SEQUENCE</scope>
    <source>
        <strain evidence="2">Hamamatsu line</strain>
    </source>
</reference>
<gene>
    <name evidence="2" type="ORF">HRI_000472200</name>
</gene>
<dbReference type="EMBL" id="BSYR01000006">
    <property type="protein sequence ID" value="GMI68029.1"/>
    <property type="molecule type" value="Genomic_DNA"/>
</dbReference>
<evidence type="ECO:0000313" key="3">
    <source>
        <dbReference type="Proteomes" id="UP001165190"/>
    </source>
</evidence>
<feature type="domain" description="Retrovirus-related Pol polyprotein from transposon TNT 1-94-like beta-barrel" evidence="1">
    <location>
        <begin position="18"/>
        <end position="66"/>
    </location>
</feature>
<dbReference type="InterPro" id="IPR054722">
    <property type="entry name" value="PolX-like_BBD"/>
</dbReference>
<dbReference type="OrthoDB" id="2013098at2759"/>
<keyword evidence="3" id="KW-1185">Reference proteome</keyword>
<evidence type="ECO:0000259" key="1">
    <source>
        <dbReference type="Pfam" id="PF22936"/>
    </source>
</evidence>